<dbReference type="InterPro" id="IPR014780">
    <property type="entry name" value="tRNA_psdUridine_synth_TruB"/>
</dbReference>
<dbReference type="PANTHER" id="PTHR13767:SF2">
    <property type="entry name" value="PSEUDOURIDYLATE SYNTHASE TRUB1"/>
    <property type="match status" value="1"/>
</dbReference>
<name>A0A3B0T418_9ZZZZ</name>
<evidence type="ECO:0000256" key="3">
    <source>
        <dbReference type="ARBA" id="ARBA00023235"/>
    </source>
</evidence>
<dbReference type="Pfam" id="PF01509">
    <property type="entry name" value="TruB_N"/>
    <property type="match status" value="1"/>
</dbReference>
<keyword evidence="3 6" id="KW-0413">Isomerase</keyword>
<evidence type="ECO:0000259" key="4">
    <source>
        <dbReference type="Pfam" id="PF01509"/>
    </source>
</evidence>
<organism evidence="6">
    <name type="scientific">hydrothermal vent metagenome</name>
    <dbReference type="NCBI Taxonomy" id="652676"/>
    <lineage>
        <taxon>unclassified sequences</taxon>
        <taxon>metagenomes</taxon>
        <taxon>ecological metagenomes</taxon>
    </lineage>
</organism>
<dbReference type="InterPro" id="IPR032819">
    <property type="entry name" value="TruB_C"/>
</dbReference>
<dbReference type="EC" id="5.4.99.25" evidence="1"/>
<dbReference type="GO" id="GO:0160148">
    <property type="term" value="F:tRNA pseudouridine(55) synthase activity"/>
    <property type="evidence" value="ECO:0007669"/>
    <property type="project" value="UniProtKB-EC"/>
</dbReference>
<dbReference type="AlphaFoldDB" id="A0A3B0T418"/>
<proteinExistence type="predicted"/>
<feature type="domain" description="Pseudouridine synthase II N-terminal" evidence="4">
    <location>
        <begin position="1"/>
        <end position="49"/>
    </location>
</feature>
<keyword evidence="2" id="KW-0819">tRNA processing</keyword>
<evidence type="ECO:0000256" key="1">
    <source>
        <dbReference type="ARBA" id="ARBA00012787"/>
    </source>
</evidence>
<dbReference type="InterPro" id="IPR020103">
    <property type="entry name" value="PsdUridine_synth_cat_dom_sf"/>
</dbReference>
<dbReference type="InterPro" id="IPR002501">
    <property type="entry name" value="PsdUridine_synth_N"/>
</dbReference>
<evidence type="ECO:0000313" key="6">
    <source>
        <dbReference type="EMBL" id="VAW09172.1"/>
    </source>
</evidence>
<dbReference type="Gene3D" id="3.30.2350.10">
    <property type="entry name" value="Pseudouridine synthase"/>
    <property type="match status" value="1"/>
</dbReference>
<evidence type="ECO:0000256" key="2">
    <source>
        <dbReference type="ARBA" id="ARBA00022694"/>
    </source>
</evidence>
<gene>
    <name evidence="6" type="ORF">MNBD_ACTINO01-418</name>
</gene>
<dbReference type="Pfam" id="PF16198">
    <property type="entry name" value="TruB_C_2"/>
    <property type="match status" value="1"/>
</dbReference>
<dbReference type="GO" id="GO:0003723">
    <property type="term" value="F:RNA binding"/>
    <property type="evidence" value="ECO:0007669"/>
    <property type="project" value="InterPro"/>
</dbReference>
<protein>
    <recommendedName>
        <fullName evidence="1">tRNA pseudouridine(55) synthase</fullName>
        <ecNumber evidence="1">5.4.99.25</ecNumber>
    </recommendedName>
</protein>
<feature type="domain" description="tRNA pseudouridylate synthase B C-terminal" evidence="5">
    <location>
        <begin position="50"/>
        <end position="93"/>
    </location>
</feature>
<reference evidence="6" key="1">
    <citation type="submission" date="2018-06" db="EMBL/GenBank/DDBJ databases">
        <authorList>
            <person name="Zhirakovskaya E."/>
        </authorList>
    </citation>
    <scope>NUCLEOTIDE SEQUENCE</scope>
</reference>
<dbReference type="SUPFAM" id="SSF55120">
    <property type="entry name" value="Pseudouridine synthase"/>
    <property type="match status" value="1"/>
</dbReference>
<sequence length="171" mass="18994">RLYELAREGKVVEREARPVTIYKLELIDIAPSDYPEVTFRTICSTGTYIRTLADDLGRAVGGRAHLTALRRVRNGGIHVNDALSVEEVVSTAAAGEVDRLIIDSSRVLGDYPELRVDESTAFRVRNGRELPSQMSFDDVHDGDVVRICERDGNLLAVYKREGEALVPEVVL</sequence>
<dbReference type="PANTHER" id="PTHR13767">
    <property type="entry name" value="TRNA-PSEUDOURIDINE SYNTHASE"/>
    <property type="match status" value="1"/>
</dbReference>
<dbReference type="GO" id="GO:0006400">
    <property type="term" value="P:tRNA modification"/>
    <property type="evidence" value="ECO:0007669"/>
    <property type="project" value="TreeGrafter"/>
</dbReference>
<dbReference type="EMBL" id="UOEI01000688">
    <property type="protein sequence ID" value="VAW09172.1"/>
    <property type="molecule type" value="Genomic_DNA"/>
</dbReference>
<accession>A0A3B0T418</accession>
<evidence type="ECO:0000259" key="5">
    <source>
        <dbReference type="Pfam" id="PF16198"/>
    </source>
</evidence>
<dbReference type="GO" id="GO:1990481">
    <property type="term" value="P:mRNA pseudouridine synthesis"/>
    <property type="evidence" value="ECO:0007669"/>
    <property type="project" value="TreeGrafter"/>
</dbReference>
<feature type="non-terminal residue" evidence="6">
    <location>
        <position position="1"/>
    </location>
</feature>